<dbReference type="RefSeq" id="WP_115569510.1">
    <property type="nucleotide sequence ID" value="NZ_NXLV01000006.1"/>
</dbReference>
<keyword evidence="4" id="KW-0720">Serine protease</keyword>
<protein>
    <submittedName>
        <fullName evidence="6">Signal peptide peptidase SppA</fullName>
    </submittedName>
</protein>
<feature type="domain" description="Peptidase S49" evidence="5">
    <location>
        <begin position="102"/>
        <end position="254"/>
    </location>
</feature>
<dbReference type="GO" id="GO:0008236">
    <property type="term" value="F:serine-type peptidase activity"/>
    <property type="evidence" value="ECO:0007669"/>
    <property type="project" value="UniProtKB-KW"/>
</dbReference>
<dbReference type="Pfam" id="PF01343">
    <property type="entry name" value="Peptidase_S49"/>
    <property type="match status" value="1"/>
</dbReference>
<dbReference type="CDD" id="cd07023">
    <property type="entry name" value="S49_Sppa_N_C"/>
    <property type="match status" value="1"/>
</dbReference>
<evidence type="ECO:0000256" key="3">
    <source>
        <dbReference type="ARBA" id="ARBA00022801"/>
    </source>
</evidence>
<dbReference type="Gene3D" id="3.90.226.10">
    <property type="entry name" value="2-enoyl-CoA Hydratase, Chain A, domain 1"/>
    <property type="match status" value="1"/>
</dbReference>
<dbReference type="InterPro" id="IPR002142">
    <property type="entry name" value="Peptidase_S49"/>
</dbReference>
<dbReference type="AlphaFoldDB" id="A0A3D8J0R6"/>
<evidence type="ECO:0000256" key="4">
    <source>
        <dbReference type="ARBA" id="ARBA00022825"/>
    </source>
</evidence>
<keyword evidence="2" id="KW-0645">Protease</keyword>
<evidence type="ECO:0000256" key="1">
    <source>
        <dbReference type="ARBA" id="ARBA00008683"/>
    </source>
</evidence>
<dbReference type="SUPFAM" id="SSF52096">
    <property type="entry name" value="ClpP/crotonase"/>
    <property type="match status" value="1"/>
</dbReference>
<dbReference type="InterPro" id="IPR004635">
    <property type="entry name" value="Pept_S49_SppA"/>
</dbReference>
<dbReference type="PANTHER" id="PTHR42987:SF7">
    <property type="entry name" value="SIGNAL PEPTIDE PEPTIDASE SPPA-RELATED"/>
    <property type="match status" value="1"/>
</dbReference>
<dbReference type="NCBIfam" id="TIGR00706">
    <property type="entry name" value="SppA_dom"/>
    <property type="match status" value="1"/>
</dbReference>
<dbReference type="PANTHER" id="PTHR42987">
    <property type="entry name" value="PEPTIDASE S49"/>
    <property type="match status" value="1"/>
</dbReference>
<dbReference type="OrthoDB" id="9764363at2"/>
<comment type="similarity">
    <text evidence="1">Belongs to the peptidase S49 family.</text>
</comment>
<dbReference type="InterPro" id="IPR029045">
    <property type="entry name" value="ClpP/crotonase-like_dom_sf"/>
</dbReference>
<reference evidence="6 7" key="1">
    <citation type="submission" date="2018-04" db="EMBL/GenBank/DDBJ databases">
        <title>Novel Campyloabacter and Helicobacter Species and Strains.</title>
        <authorList>
            <person name="Mannion A.J."/>
            <person name="Shen Z."/>
            <person name="Fox J.G."/>
        </authorList>
    </citation>
    <scope>NUCLEOTIDE SEQUENCE [LARGE SCALE GENOMIC DNA]</scope>
    <source>
        <strain evidence="6 7">MIT 04-9366</strain>
    </source>
</reference>
<evidence type="ECO:0000256" key="2">
    <source>
        <dbReference type="ARBA" id="ARBA00022670"/>
    </source>
</evidence>
<name>A0A3D8J0R6_9HELI</name>
<dbReference type="EMBL" id="NXLV01000006">
    <property type="protein sequence ID" value="RDU70765.1"/>
    <property type="molecule type" value="Genomic_DNA"/>
</dbReference>
<accession>A0A3D8J0R6</accession>
<comment type="caution">
    <text evidence="6">The sequence shown here is derived from an EMBL/GenBank/DDBJ whole genome shotgun (WGS) entry which is preliminary data.</text>
</comment>
<keyword evidence="7" id="KW-1185">Reference proteome</keyword>
<gene>
    <name evidence="6" type="primary">sppA</name>
    <name evidence="6" type="ORF">CQA58_04365</name>
</gene>
<dbReference type="GO" id="GO:0006508">
    <property type="term" value="P:proteolysis"/>
    <property type="evidence" value="ECO:0007669"/>
    <property type="project" value="UniProtKB-KW"/>
</dbReference>
<dbReference type="InterPro" id="IPR047272">
    <property type="entry name" value="S49_SppA_C"/>
</dbReference>
<dbReference type="Proteomes" id="UP000257045">
    <property type="component" value="Unassembled WGS sequence"/>
</dbReference>
<evidence type="ECO:0000313" key="6">
    <source>
        <dbReference type="EMBL" id="RDU70765.1"/>
    </source>
</evidence>
<organism evidence="6 7">
    <name type="scientific">Helicobacter brantae</name>
    <dbReference type="NCBI Taxonomy" id="375927"/>
    <lineage>
        <taxon>Bacteria</taxon>
        <taxon>Pseudomonadati</taxon>
        <taxon>Campylobacterota</taxon>
        <taxon>Epsilonproteobacteria</taxon>
        <taxon>Campylobacterales</taxon>
        <taxon>Helicobacteraceae</taxon>
        <taxon>Helicobacter</taxon>
    </lineage>
</organism>
<proteinExistence type="inferred from homology"/>
<sequence length="288" mass="32319">MEIFSKILRFITAPLDFLMKYFKLLVLLVFILLIVGLNQEETPQKANLAKLYLRGAIFESESFEKQIEEIKKNPNIKGVLLIIDSPGGSVGASIEIANMIKDLRDKMTVIAHVEGSMASGSYYAGMYSDKIIANRGSLIGSIGIIINGYNIKPLLDKIGIKEQTLQEGEYKTIGTMMREWTPKEREYLQNFLKKQYNLFVNDVLDTRSLSDTNPKAFAEGKIFTAKEALELKLIDKIGSRSEAIAELAEIAQVKEPIFLEKSKTEQLIDKLSNASLSVFSNLLRGQIQ</sequence>
<evidence type="ECO:0000259" key="5">
    <source>
        <dbReference type="Pfam" id="PF01343"/>
    </source>
</evidence>
<keyword evidence="3" id="KW-0378">Hydrolase</keyword>
<evidence type="ECO:0000313" key="7">
    <source>
        <dbReference type="Proteomes" id="UP000257045"/>
    </source>
</evidence>